<dbReference type="CDD" id="cd00060">
    <property type="entry name" value="FHA"/>
    <property type="match status" value="1"/>
</dbReference>
<dbReference type="PROSITE" id="PS50006">
    <property type="entry name" value="FHA_DOMAIN"/>
    <property type="match status" value="1"/>
</dbReference>
<dbReference type="InterPro" id="IPR000253">
    <property type="entry name" value="FHA_dom"/>
</dbReference>
<dbReference type="Proteomes" id="UP000623958">
    <property type="component" value="Unassembled WGS sequence"/>
</dbReference>
<keyword evidence="2" id="KW-0812">Transmembrane</keyword>
<keyword evidence="2" id="KW-0472">Membrane</keyword>
<dbReference type="AlphaFoldDB" id="A0A919F8G0"/>
<evidence type="ECO:0000313" key="4">
    <source>
        <dbReference type="EMBL" id="GHH54416.1"/>
    </source>
</evidence>
<dbReference type="Gene3D" id="2.60.200.20">
    <property type="match status" value="1"/>
</dbReference>
<feature type="region of interest" description="Disordered" evidence="1">
    <location>
        <begin position="213"/>
        <end position="236"/>
    </location>
</feature>
<reference evidence="4" key="2">
    <citation type="submission" date="2020-09" db="EMBL/GenBank/DDBJ databases">
        <authorList>
            <person name="Sun Q."/>
            <person name="Ohkuma M."/>
        </authorList>
    </citation>
    <scope>NUCLEOTIDE SEQUENCE</scope>
    <source>
        <strain evidence="4">JCM 13306</strain>
    </source>
</reference>
<comment type="caution">
    <text evidence="4">The sequence shown here is derived from an EMBL/GenBank/DDBJ whole genome shotgun (WGS) entry which is preliminary data.</text>
</comment>
<gene>
    <name evidence="4" type="ORF">GCM10009090_21180</name>
</gene>
<name>A0A919F8G0_9XANT</name>
<keyword evidence="5" id="KW-1185">Reference proteome</keyword>
<dbReference type="SMART" id="SM00240">
    <property type="entry name" value="FHA"/>
    <property type="match status" value="1"/>
</dbReference>
<sequence length="270" mass="28989">MRDLQVHFTHRQQPDHSLTPGVHKVVRHASGSVRLAEDTQGALLLAQFCLDRRGLWLQVANGVRGIHVNGRPVRRMALLRAGDAVYADGVEMLVRGAAVPAGRVPEPAQPGESDPGVLLRGVGGPHHGRSFTLQSPRVIGRDPASDIVVDDPAFAPRHASVELHDGKVLLRDLGSEDGSLVNGVPVRDCWLQPGDQVAFDARHRFVLEAPLQPPAMDLPAGEEDEPPPVAPGHPQAGGVRPVKVARWPWLLLSALLLAAALSALLWFGAR</sequence>
<organism evidence="4 5">
    <name type="scientific">Xanthomonas boreopolis</name>
    <dbReference type="NCBI Taxonomy" id="86183"/>
    <lineage>
        <taxon>Bacteria</taxon>
        <taxon>Pseudomonadati</taxon>
        <taxon>Pseudomonadota</taxon>
        <taxon>Gammaproteobacteria</taxon>
        <taxon>Lysobacterales</taxon>
        <taxon>Lysobacteraceae</taxon>
        <taxon>Xanthomonas</taxon>
    </lineage>
</organism>
<dbReference type="EMBL" id="BNBA01000015">
    <property type="protein sequence ID" value="GHH54416.1"/>
    <property type="molecule type" value="Genomic_DNA"/>
</dbReference>
<dbReference type="InterPro" id="IPR008984">
    <property type="entry name" value="SMAD_FHA_dom_sf"/>
</dbReference>
<accession>A0A919F8G0</accession>
<dbReference type="RefSeq" id="WP_140718642.1">
    <property type="nucleotide sequence ID" value="NZ_BNBA01000015.1"/>
</dbReference>
<proteinExistence type="predicted"/>
<feature type="transmembrane region" description="Helical" evidence="2">
    <location>
        <begin position="247"/>
        <end position="267"/>
    </location>
</feature>
<feature type="domain" description="FHA" evidence="3">
    <location>
        <begin position="137"/>
        <end position="186"/>
    </location>
</feature>
<protein>
    <recommendedName>
        <fullName evidence="3">FHA domain-containing protein</fullName>
    </recommendedName>
</protein>
<evidence type="ECO:0000256" key="1">
    <source>
        <dbReference type="SAM" id="MobiDB-lite"/>
    </source>
</evidence>
<keyword evidence="2" id="KW-1133">Transmembrane helix</keyword>
<dbReference type="Pfam" id="PF00498">
    <property type="entry name" value="FHA"/>
    <property type="match status" value="1"/>
</dbReference>
<evidence type="ECO:0000256" key="2">
    <source>
        <dbReference type="SAM" id="Phobius"/>
    </source>
</evidence>
<dbReference type="SUPFAM" id="SSF49879">
    <property type="entry name" value="SMAD/FHA domain"/>
    <property type="match status" value="1"/>
</dbReference>
<evidence type="ECO:0000259" key="3">
    <source>
        <dbReference type="PROSITE" id="PS50006"/>
    </source>
</evidence>
<reference evidence="4" key="1">
    <citation type="journal article" date="2014" name="Int. J. Syst. Evol. Microbiol.">
        <title>Complete genome sequence of Corynebacterium casei LMG S-19264T (=DSM 44701T), isolated from a smear-ripened cheese.</title>
        <authorList>
            <consortium name="US DOE Joint Genome Institute (JGI-PGF)"/>
            <person name="Walter F."/>
            <person name="Albersmeier A."/>
            <person name="Kalinowski J."/>
            <person name="Ruckert C."/>
        </authorList>
    </citation>
    <scope>NUCLEOTIDE SEQUENCE</scope>
    <source>
        <strain evidence="4">JCM 13306</strain>
    </source>
</reference>
<evidence type="ECO:0000313" key="5">
    <source>
        <dbReference type="Proteomes" id="UP000623958"/>
    </source>
</evidence>